<gene>
    <name evidence="3" type="ORF">N658DRAFT_185334</name>
</gene>
<name>A0AAN6Q6W7_9PEZI</name>
<proteinExistence type="predicted"/>
<organism evidence="3 4">
    <name type="scientific">Parathielavia hyrcaniae</name>
    <dbReference type="NCBI Taxonomy" id="113614"/>
    <lineage>
        <taxon>Eukaryota</taxon>
        <taxon>Fungi</taxon>
        <taxon>Dikarya</taxon>
        <taxon>Ascomycota</taxon>
        <taxon>Pezizomycotina</taxon>
        <taxon>Sordariomycetes</taxon>
        <taxon>Sordariomycetidae</taxon>
        <taxon>Sordariales</taxon>
        <taxon>Chaetomiaceae</taxon>
        <taxon>Parathielavia</taxon>
    </lineage>
</organism>
<evidence type="ECO:0000313" key="4">
    <source>
        <dbReference type="Proteomes" id="UP001305647"/>
    </source>
</evidence>
<feature type="transmembrane region" description="Helical" evidence="2">
    <location>
        <begin position="12"/>
        <end position="31"/>
    </location>
</feature>
<evidence type="ECO:0000256" key="2">
    <source>
        <dbReference type="SAM" id="Phobius"/>
    </source>
</evidence>
<keyword evidence="2" id="KW-0472">Membrane</keyword>
<evidence type="ECO:0000256" key="1">
    <source>
        <dbReference type="SAM" id="MobiDB-lite"/>
    </source>
</evidence>
<dbReference type="AlphaFoldDB" id="A0AAN6Q6W7"/>
<reference evidence="3" key="1">
    <citation type="journal article" date="2023" name="Mol. Phylogenet. Evol.">
        <title>Genome-scale phylogeny and comparative genomics of the fungal order Sordariales.</title>
        <authorList>
            <person name="Hensen N."/>
            <person name="Bonometti L."/>
            <person name="Westerberg I."/>
            <person name="Brannstrom I.O."/>
            <person name="Guillou S."/>
            <person name="Cros-Aarteil S."/>
            <person name="Calhoun S."/>
            <person name="Haridas S."/>
            <person name="Kuo A."/>
            <person name="Mondo S."/>
            <person name="Pangilinan J."/>
            <person name="Riley R."/>
            <person name="LaButti K."/>
            <person name="Andreopoulos B."/>
            <person name="Lipzen A."/>
            <person name="Chen C."/>
            <person name="Yan M."/>
            <person name="Daum C."/>
            <person name="Ng V."/>
            <person name="Clum A."/>
            <person name="Steindorff A."/>
            <person name="Ohm R.A."/>
            <person name="Martin F."/>
            <person name="Silar P."/>
            <person name="Natvig D.O."/>
            <person name="Lalanne C."/>
            <person name="Gautier V."/>
            <person name="Ament-Velasquez S.L."/>
            <person name="Kruys A."/>
            <person name="Hutchinson M.I."/>
            <person name="Powell A.J."/>
            <person name="Barry K."/>
            <person name="Miller A.N."/>
            <person name="Grigoriev I.V."/>
            <person name="Debuchy R."/>
            <person name="Gladieux P."/>
            <person name="Hiltunen Thoren M."/>
            <person name="Johannesson H."/>
        </authorList>
    </citation>
    <scope>NUCLEOTIDE SEQUENCE</scope>
    <source>
        <strain evidence="3">CBS 757.83</strain>
    </source>
</reference>
<feature type="region of interest" description="Disordered" evidence="1">
    <location>
        <begin position="64"/>
        <end position="91"/>
    </location>
</feature>
<feature type="compositionally biased region" description="Polar residues" evidence="1">
    <location>
        <begin position="69"/>
        <end position="78"/>
    </location>
</feature>
<keyword evidence="2" id="KW-0812">Transmembrane</keyword>
<feature type="transmembrane region" description="Helical" evidence="2">
    <location>
        <begin position="106"/>
        <end position="124"/>
    </location>
</feature>
<evidence type="ECO:0000313" key="3">
    <source>
        <dbReference type="EMBL" id="KAK4104649.1"/>
    </source>
</evidence>
<comment type="caution">
    <text evidence="3">The sequence shown here is derived from an EMBL/GenBank/DDBJ whole genome shotgun (WGS) entry which is preliminary data.</text>
</comment>
<sequence length="164" mass="18196">MRRHSYEFPKSTLQCALAFSYWSFAVVFFALESPSDRELVPLPFPQKATQCGWELEVLSAQARPPTAAGETTQPSTAPTRPGPSRPFRTTTADGHAPIRIVNKSRAFLLSWALGALAITVIGAASRRRMCCLAVCTRLDHNHMSCLSRMSGWSTYCVFTDNRLN</sequence>
<accession>A0AAN6Q6W7</accession>
<reference evidence="3" key="2">
    <citation type="submission" date="2023-05" db="EMBL/GenBank/DDBJ databases">
        <authorList>
            <consortium name="Lawrence Berkeley National Laboratory"/>
            <person name="Steindorff A."/>
            <person name="Hensen N."/>
            <person name="Bonometti L."/>
            <person name="Westerberg I."/>
            <person name="Brannstrom I.O."/>
            <person name="Guillou S."/>
            <person name="Cros-Aarteil S."/>
            <person name="Calhoun S."/>
            <person name="Haridas S."/>
            <person name="Kuo A."/>
            <person name="Mondo S."/>
            <person name="Pangilinan J."/>
            <person name="Riley R."/>
            <person name="Labutti K."/>
            <person name="Andreopoulos B."/>
            <person name="Lipzen A."/>
            <person name="Chen C."/>
            <person name="Yanf M."/>
            <person name="Daum C."/>
            <person name="Ng V."/>
            <person name="Clum A."/>
            <person name="Ohm R."/>
            <person name="Martin F."/>
            <person name="Silar P."/>
            <person name="Natvig D."/>
            <person name="Lalanne C."/>
            <person name="Gautier V."/>
            <person name="Ament-Velasquez S.L."/>
            <person name="Kruys A."/>
            <person name="Hutchinson M.I."/>
            <person name="Powell A.J."/>
            <person name="Barry K."/>
            <person name="Miller A.N."/>
            <person name="Grigoriev I.V."/>
            <person name="Debuchy R."/>
            <person name="Gladieux P."/>
            <person name="Thoren M.H."/>
            <person name="Johannesson H."/>
        </authorList>
    </citation>
    <scope>NUCLEOTIDE SEQUENCE</scope>
    <source>
        <strain evidence="3">CBS 757.83</strain>
    </source>
</reference>
<dbReference type="Proteomes" id="UP001305647">
    <property type="component" value="Unassembled WGS sequence"/>
</dbReference>
<protein>
    <submittedName>
        <fullName evidence="3">Uncharacterized protein</fullName>
    </submittedName>
</protein>
<keyword evidence="4" id="KW-1185">Reference proteome</keyword>
<keyword evidence="2" id="KW-1133">Transmembrane helix</keyword>
<dbReference type="EMBL" id="MU863626">
    <property type="protein sequence ID" value="KAK4104649.1"/>
    <property type="molecule type" value="Genomic_DNA"/>
</dbReference>